<dbReference type="InterPro" id="IPR023210">
    <property type="entry name" value="NADP_OxRdtase_dom"/>
</dbReference>
<dbReference type="FunCoup" id="A0A2N3NBA9">
    <property type="interactions" value="177"/>
</dbReference>
<evidence type="ECO:0000256" key="5">
    <source>
        <dbReference type="PIRSR" id="PIRSR000097-2"/>
    </source>
</evidence>
<protein>
    <recommendedName>
        <fullName evidence="7">NADP-dependent oxidoreductase domain-containing protein</fullName>
    </recommendedName>
</protein>
<dbReference type="GO" id="GO:0016652">
    <property type="term" value="F:oxidoreductase activity, acting on NAD(P)H as acceptor"/>
    <property type="evidence" value="ECO:0007669"/>
    <property type="project" value="InterPro"/>
</dbReference>
<reference evidence="8 9" key="1">
    <citation type="journal article" date="2017" name="G3 (Bethesda)">
        <title>First Draft Genome Sequence of the Pathogenic Fungus Lomentospora prolificans (Formerly Scedosporium prolificans).</title>
        <authorList>
            <person name="Luo R."/>
            <person name="Zimin A."/>
            <person name="Workman R."/>
            <person name="Fan Y."/>
            <person name="Pertea G."/>
            <person name="Grossman N."/>
            <person name="Wear M.P."/>
            <person name="Jia B."/>
            <person name="Miller H."/>
            <person name="Casadevall A."/>
            <person name="Timp W."/>
            <person name="Zhang S.X."/>
            <person name="Salzberg S.L."/>
        </authorList>
    </citation>
    <scope>NUCLEOTIDE SEQUENCE [LARGE SCALE GENOMIC DNA]</scope>
    <source>
        <strain evidence="8 9">JHH-5317</strain>
    </source>
</reference>
<feature type="site" description="Lowers pKa of active site Tyr" evidence="6">
    <location>
        <position position="85"/>
    </location>
</feature>
<name>A0A2N3NBA9_9PEZI</name>
<dbReference type="InterPro" id="IPR036812">
    <property type="entry name" value="NAD(P)_OxRdtase_dom_sf"/>
</dbReference>
<dbReference type="OrthoDB" id="416253at2759"/>
<dbReference type="PIRSF" id="PIRSF000097">
    <property type="entry name" value="AKR"/>
    <property type="match status" value="1"/>
</dbReference>
<feature type="binding site" evidence="5">
    <location>
        <position position="115"/>
    </location>
    <ligand>
        <name>substrate</name>
    </ligand>
</feature>
<dbReference type="InterPro" id="IPR018170">
    <property type="entry name" value="Aldo/ket_reductase_CS"/>
</dbReference>
<dbReference type="Gene3D" id="3.20.20.100">
    <property type="entry name" value="NADP-dependent oxidoreductase domain"/>
    <property type="match status" value="1"/>
</dbReference>
<dbReference type="InterPro" id="IPR044494">
    <property type="entry name" value="AKR3C2/3"/>
</dbReference>
<comment type="similarity">
    <text evidence="1">Belongs to the aldo/keto reductase family.</text>
</comment>
<dbReference type="PRINTS" id="PR00069">
    <property type="entry name" value="ALDKETRDTASE"/>
</dbReference>
<organism evidence="8 9">
    <name type="scientific">Lomentospora prolificans</name>
    <dbReference type="NCBI Taxonomy" id="41688"/>
    <lineage>
        <taxon>Eukaryota</taxon>
        <taxon>Fungi</taxon>
        <taxon>Dikarya</taxon>
        <taxon>Ascomycota</taxon>
        <taxon>Pezizomycotina</taxon>
        <taxon>Sordariomycetes</taxon>
        <taxon>Hypocreomycetidae</taxon>
        <taxon>Microascales</taxon>
        <taxon>Microascaceae</taxon>
        <taxon>Lomentospora</taxon>
    </lineage>
</organism>
<comment type="caution">
    <text evidence="8">The sequence shown here is derived from an EMBL/GenBank/DDBJ whole genome shotgun (WGS) entry which is preliminary data.</text>
</comment>
<dbReference type="STRING" id="41688.A0A2N3NBA9"/>
<evidence type="ECO:0000259" key="7">
    <source>
        <dbReference type="Pfam" id="PF00248"/>
    </source>
</evidence>
<gene>
    <name evidence="8" type="ORF">jhhlp_004340</name>
</gene>
<dbReference type="FunFam" id="3.20.20.100:FF:000002">
    <property type="entry name" value="2,5-diketo-D-gluconic acid reductase A"/>
    <property type="match status" value="1"/>
</dbReference>
<evidence type="ECO:0000313" key="9">
    <source>
        <dbReference type="Proteomes" id="UP000233524"/>
    </source>
</evidence>
<evidence type="ECO:0000256" key="4">
    <source>
        <dbReference type="PIRSR" id="PIRSR000097-1"/>
    </source>
</evidence>
<sequence length="302" mass="33474">MSASKIPTVKLNDGHEIPVLAYGLGTARATRNGPRDASLIELTKKAIATGFLHLDGAQMYGNEEELGEAIRESNVPRSSLFVTTKYSSYSAPLPETFAASLAKLGLDYVDLYLIHHPFSGGSSGTERARYDPAKLQSAWADLEELQRQGKIRSIGVSNFIQEHLEAVLQTAKVKPAVNQVEFHPYLQHGTLLDFHKKHGITTEAYGPLTPITKNVEGPVVPIYKRLAEKYGVSESEVGLRWVIDSGVVAITTSSKEERLRNYIEKVPSFNLTDDEVKEIAEAGRQKHFRAFFLGRYAEDDRS</sequence>
<dbReference type="InParanoid" id="A0A2N3NBA9"/>
<dbReference type="Pfam" id="PF00248">
    <property type="entry name" value="Aldo_ket_red"/>
    <property type="match status" value="1"/>
</dbReference>
<dbReference type="AlphaFoldDB" id="A0A2N3NBA9"/>
<proteinExistence type="inferred from homology"/>
<evidence type="ECO:0000256" key="3">
    <source>
        <dbReference type="ARBA" id="ARBA00023002"/>
    </source>
</evidence>
<feature type="active site" description="Proton donor" evidence="4">
    <location>
        <position position="60"/>
    </location>
</feature>
<dbReference type="InterPro" id="IPR020471">
    <property type="entry name" value="AKR"/>
</dbReference>
<evidence type="ECO:0000256" key="2">
    <source>
        <dbReference type="ARBA" id="ARBA00022857"/>
    </source>
</evidence>
<evidence type="ECO:0000313" key="8">
    <source>
        <dbReference type="EMBL" id="PKS09719.1"/>
    </source>
</evidence>
<dbReference type="PROSITE" id="PS00062">
    <property type="entry name" value="ALDOKETO_REDUCTASE_2"/>
    <property type="match status" value="1"/>
</dbReference>
<dbReference type="CDD" id="cd19120">
    <property type="entry name" value="AKR_AKR3C2-3"/>
    <property type="match status" value="1"/>
</dbReference>
<dbReference type="PANTHER" id="PTHR43827:SF3">
    <property type="entry name" value="NADP-DEPENDENT OXIDOREDUCTASE DOMAIN-CONTAINING PROTEIN"/>
    <property type="match status" value="1"/>
</dbReference>
<dbReference type="SUPFAM" id="SSF51430">
    <property type="entry name" value="NAD(P)-linked oxidoreductase"/>
    <property type="match status" value="1"/>
</dbReference>
<evidence type="ECO:0000256" key="6">
    <source>
        <dbReference type="PIRSR" id="PIRSR000097-3"/>
    </source>
</evidence>
<feature type="domain" description="NADP-dependent oxidoreductase" evidence="7">
    <location>
        <begin position="23"/>
        <end position="282"/>
    </location>
</feature>
<dbReference type="EMBL" id="NLAX01000010">
    <property type="protein sequence ID" value="PKS09719.1"/>
    <property type="molecule type" value="Genomic_DNA"/>
</dbReference>
<keyword evidence="2" id="KW-0521">NADP</keyword>
<evidence type="ECO:0000256" key="1">
    <source>
        <dbReference type="ARBA" id="ARBA00007905"/>
    </source>
</evidence>
<dbReference type="GO" id="GO:0016616">
    <property type="term" value="F:oxidoreductase activity, acting on the CH-OH group of donors, NAD or NADP as acceptor"/>
    <property type="evidence" value="ECO:0007669"/>
    <property type="project" value="UniProtKB-ARBA"/>
</dbReference>
<accession>A0A2N3NBA9</accession>
<keyword evidence="9" id="KW-1185">Reference proteome</keyword>
<dbReference type="PANTHER" id="PTHR43827">
    <property type="entry name" value="2,5-DIKETO-D-GLUCONIC ACID REDUCTASE"/>
    <property type="match status" value="1"/>
</dbReference>
<keyword evidence="3" id="KW-0560">Oxidoreductase</keyword>
<dbReference type="Proteomes" id="UP000233524">
    <property type="component" value="Unassembled WGS sequence"/>
</dbReference>
<dbReference type="VEuPathDB" id="FungiDB:jhhlp_004340"/>